<protein>
    <submittedName>
        <fullName evidence="2">Glycosyltransferase family 4 protein</fullName>
    </submittedName>
</protein>
<dbReference type="GO" id="GO:0016757">
    <property type="term" value="F:glycosyltransferase activity"/>
    <property type="evidence" value="ECO:0007669"/>
    <property type="project" value="InterPro"/>
</dbReference>
<dbReference type="CDD" id="cd03801">
    <property type="entry name" value="GT4_PimA-like"/>
    <property type="match status" value="1"/>
</dbReference>
<keyword evidence="3" id="KW-1185">Reference proteome</keyword>
<dbReference type="AlphaFoldDB" id="A0A975C1R4"/>
<reference evidence="2" key="1">
    <citation type="submission" date="2020-09" db="EMBL/GenBank/DDBJ databases">
        <title>Brevundimonas sp. LVF2 isolated from a puddle in Goettingen, Germany.</title>
        <authorList>
            <person name="Friedrich I."/>
            <person name="Klassen A."/>
            <person name="Hannes N."/>
            <person name="Schneider D."/>
            <person name="Hertel R."/>
            <person name="Daniel R."/>
        </authorList>
    </citation>
    <scope>NUCLEOTIDE SEQUENCE</scope>
    <source>
        <strain evidence="2">LVF2</strain>
    </source>
</reference>
<accession>A0A975C1R4</accession>
<dbReference type="Proteomes" id="UP000663918">
    <property type="component" value="Chromosome"/>
</dbReference>
<dbReference type="Gene3D" id="3.40.50.2000">
    <property type="entry name" value="Glycogen Phosphorylase B"/>
    <property type="match status" value="2"/>
</dbReference>
<proteinExistence type="predicted"/>
<dbReference type="KEGG" id="bgoe:IFJ75_05025"/>
<evidence type="ECO:0000259" key="1">
    <source>
        <dbReference type="Pfam" id="PF00534"/>
    </source>
</evidence>
<dbReference type="SUPFAM" id="SSF53756">
    <property type="entry name" value="UDP-Glycosyltransferase/glycogen phosphorylase"/>
    <property type="match status" value="1"/>
</dbReference>
<evidence type="ECO:0000313" key="2">
    <source>
        <dbReference type="EMBL" id="QTC92263.1"/>
    </source>
</evidence>
<dbReference type="Pfam" id="PF00534">
    <property type="entry name" value="Glycos_transf_1"/>
    <property type="match status" value="1"/>
</dbReference>
<gene>
    <name evidence="2" type="ORF">IFJ75_05025</name>
</gene>
<feature type="domain" description="Glycosyl transferase family 1" evidence="1">
    <location>
        <begin position="172"/>
        <end position="331"/>
    </location>
</feature>
<dbReference type="RefSeq" id="WP_207931543.1">
    <property type="nucleotide sequence ID" value="NZ_CP062222.1"/>
</dbReference>
<dbReference type="InterPro" id="IPR001296">
    <property type="entry name" value="Glyco_trans_1"/>
</dbReference>
<organism evidence="2 3">
    <name type="scientific">Brevundimonas goettingensis</name>
    <dbReference type="NCBI Taxonomy" id="2774190"/>
    <lineage>
        <taxon>Bacteria</taxon>
        <taxon>Pseudomonadati</taxon>
        <taxon>Pseudomonadota</taxon>
        <taxon>Alphaproteobacteria</taxon>
        <taxon>Caulobacterales</taxon>
        <taxon>Caulobacteraceae</taxon>
        <taxon>Brevundimonas</taxon>
    </lineage>
</organism>
<dbReference type="EMBL" id="CP062222">
    <property type="protein sequence ID" value="QTC92263.1"/>
    <property type="molecule type" value="Genomic_DNA"/>
</dbReference>
<sequence length="390" mass="42388">MRIAVVMPRGSVMGRDKANSMETVARTLLENSRLKGSIRVICDAGAETPALPDLLTVPAGLSKRKRADAVAELLAGFDPDYIEYHQQLESSAALARRFPNKINVLYRHTRIKQPRSALDRLRYGARLKAFDRLIFVSKAAGQEFVGDYPALAGRVASVCNPIEMDAWKACPDSREKLILFSGRAMEEKGLEPFCDALAAVLDKNADWRGALMLGDWDRHAEWATPRIEALARFGDRVEIHKSASLPQVQAVTRRAAIAVTPSFVAEALGLSALEAHAAGAALISSGRGGLREASGDHAVYVDPPQAPDLTRALAALVANDDERVAMARAGQDFVASVHAPAVRSAQLDDLRERLLVEQALSRRPVWAPSSIRRRVSGALRGRPWTVQPAG</sequence>
<dbReference type="PANTHER" id="PTHR12526">
    <property type="entry name" value="GLYCOSYLTRANSFERASE"/>
    <property type="match status" value="1"/>
</dbReference>
<evidence type="ECO:0000313" key="3">
    <source>
        <dbReference type="Proteomes" id="UP000663918"/>
    </source>
</evidence>
<name>A0A975C1R4_9CAUL</name>